<dbReference type="GO" id="GO:0005524">
    <property type="term" value="F:ATP binding"/>
    <property type="evidence" value="ECO:0007669"/>
    <property type="project" value="UniProtKB-UniRule"/>
</dbReference>
<evidence type="ECO:0000256" key="3">
    <source>
        <dbReference type="ARBA" id="ARBA00022679"/>
    </source>
</evidence>
<evidence type="ECO:0000313" key="12">
    <source>
        <dbReference type="EMBL" id="KNC50713.1"/>
    </source>
</evidence>
<dbReference type="SMART" id="SM00220">
    <property type="entry name" value="S_TKc"/>
    <property type="match status" value="1"/>
</dbReference>
<dbReference type="InterPro" id="IPR000719">
    <property type="entry name" value="Prot_kinase_dom"/>
</dbReference>
<dbReference type="PANTHER" id="PTHR24054">
    <property type="entry name" value="CASEIN KINASE II SUBUNIT ALPHA"/>
    <property type="match status" value="1"/>
</dbReference>
<dbReference type="FunFam" id="3.30.200.20:FF:000088">
    <property type="entry name" value="Casein kinase II subunit alpha"/>
    <property type="match status" value="1"/>
</dbReference>
<evidence type="ECO:0000313" key="13">
    <source>
        <dbReference type="Proteomes" id="UP000054408"/>
    </source>
</evidence>
<evidence type="ECO:0000256" key="5">
    <source>
        <dbReference type="ARBA" id="ARBA00022777"/>
    </source>
</evidence>
<dbReference type="CDD" id="cd05121">
    <property type="entry name" value="ABC1_ADCK3-like"/>
    <property type="match status" value="1"/>
</dbReference>
<dbReference type="PROSITE" id="PS50011">
    <property type="entry name" value="PROTEIN_KINASE_DOM"/>
    <property type="match status" value="2"/>
</dbReference>
<dbReference type="InterPro" id="IPR008271">
    <property type="entry name" value="Ser/Thr_kinase_AS"/>
</dbReference>
<dbReference type="AlphaFoldDB" id="A0A0L0DHC7"/>
<dbReference type="eggNOG" id="KOG0668">
    <property type="taxonomic scope" value="Eukaryota"/>
</dbReference>
<dbReference type="SUPFAM" id="SSF56112">
    <property type="entry name" value="Protein kinase-like (PK-like)"/>
    <property type="match status" value="2"/>
</dbReference>
<evidence type="ECO:0000256" key="1">
    <source>
        <dbReference type="ARBA" id="ARBA00012513"/>
    </source>
</evidence>
<dbReference type="InterPro" id="IPR017441">
    <property type="entry name" value="Protein_kinase_ATP_BS"/>
</dbReference>
<evidence type="ECO:0000256" key="6">
    <source>
        <dbReference type="ARBA" id="ARBA00022840"/>
    </source>
</evidence>
<dbReference type="CDD" id="cd14132">
    <property type="entry name" value="STKc_CK2_alpha"/>
    <property type="match status" value="1"/>
</dbReference>
<accession>A0A0L0DHC7</accession>
<protein>
    <recommendedName>
        <fullName evidence="1">non-specific serine/threonine protein kinase</fullName>
        <ecNumber evidence="1">2.7.11.1</ecNumber>
    </recommendedName>
</protein>
<feature type="binding site" evidence="9">
    <location>
        <position position="67"/>
    </location>
    <ligand>
        <name>ATP</name>
        <dbReference type="ChEBI" id="CHEBI:30616"/>
    </ligand>
</feature>
<dbReference type="GO" id="GO:0051726">
    <property type="term" value="P:regulation of cell cycle"/>
    <property type="evidence" value="ECO:0007669"/>
    <property type="project" value="TreeGrafter"/>
</dbReference>
<keyword evidence="4 9" id="KW-0547">Nucleotide-binding</keyword>
<evidence type="ECO:0000256" key="4">
    <source>
        <dbReference type="ARBA" id="ARBA00022741"/>
    </source>
</evidence>
<dbReference type="RefSeq" id="XP_013756816.1">
    <property type="nucleotide sequence ID" value="XM_013901362.1"/>
</dbReference>
<evidence type="ECO:0000259" key="11">
    <source>
        <dbReference type="PROSITE" id="PS50011"/>
    </source>
</evidence>
<comment type="catalytic activity">
    <reaction evidence="8">
        <text>L-seryl-[protein] + ATP = O-phospho-L-seryl-[protein] + ADP + H(+)</text>
        <dbReference type="Rhea" id="RHEA:17989"/>
        <dbReference type="Rhea" id="RHEA-COMP:9863"/>
        <dbReference type="Rhea" id="RHEA-COMP:11604"/>
        <dbReference type="ChEBI" id="CHEBI:15378"/>
        <dbReference type="ChEBI" id="CHEBI:29999"/>
        <dbReference type="ChEBI" id="CHEBI:30616"/>
        <dbReference type="ChEBI" id="CHEBI:83421"/>
        <dbReference type="ChEBI" id="CHEBI:456216"/>
        <dbReference type="EC" id="2.7.11.1"/>
    </reaction>
</comment>
<feature type="region of interest" description="Disordered" evidence="10">
    <location>
        <begin position="334"/>
        <end position="468"/>
    </location>
</feature>
<dbReference type="InterPro" id="IPR004147">
    <property type="entry name" value="ABC1_dom"/>
</dbReference>
<keyword evidence="5" id="KW-0418">Kinase</keyword>
<feature type="domain" description="Protein kinase" evidence="11">
    <location>
        <begin position="38"/>
        <end position="323"/>
    </location>
</feature>
<dbReference type="GeneID" id="25569910"/>
<feature type="domain" description="Protein kinase" evidence="11">
    <location>
        <begin position="805"/>
        <end position="1219"/>
    </location>
</feature>
<dbReference type="Proteomes" id="UP000054408">
    <property type="component" value="Unassembled WGS sequence"/>
</dbReference>
<feature type="compositionally biased region" description="Basic and acidic residues" evidence="10">
    <location>
        <begin position="374"/>
        <end position="384"/>
    </location>
</feature>
<dbReference type="PROSITE" id="PS00107">
    <property type="entry name" value="PROTEIN_KINASE_ATP"/>
    <property type="match status" value="1"/>
</dbReference>
<gene>
    <name evidence="12" type="ORF">AMSG_11995</name>
</gene>
<feature type="compositionally biased region" description="Low complexity" evidence="10">
    <location>
        <begin position="385"/>
        <end position="400"/>
    </location>
</feature>
<evidence type="ECO:0000256" key="2">
    <source>
        <dbReference type="ARBA" id="ARBA00022527"/>
    </source>
</evidence>
<dbReference type="EMBL" id="GL349462">
    <property type="protein sequence ID" value="KNC50713.1"/>
    <property type="molecule type" value="Genomic_DNA"/>
</dbReference>
<evidence type="ECO:0000256" key="10">
    <source>
        <dbReference type="SAM" id="MobiDB-lite"/>
    </source>
</evidence>
<dbReference type="GO" id="GO:0005956">
    <property type="term" value="C:protein kinase CK2 complex"/>
    <property type="evidence" value="ECO:0007669"/>
    <property type="project" value="TreeGrafter"/>
</dbReference>
<feature type="compositionally biased region" description="Low complexity" evidence="10">
    <location>
        <begin position="514"/>
        <end position="531"/>
    </location>
</feature>
<dbReference type="Gene3D" id="3.30.200.20">
    <property type="entry name" value="Phosphorylase Kinase, domain 1"/>
    <property type="match status" value="1"/>
</dbReference>
<comment type="catalytic activity">
    <reaction evidence="7">
        <text>L-threonyl-[protein] + ATP = O-phospho-L-threonyl-[protein] + ADP + H(+)</text>
        <dbReference type="Rhea" id="RHEA:46608"/>
        <dbReference type="Rhea" id="RHEA-COMP:11060"/>
        <dbReference type="Rhea" id="RHEA-COMP:11605"/>
        <dbReference type="ChEBI" id="CHEBI:15378"/>
        <dbReference type="ChEBI" id="CHEBI:30013"/>
        <dbReference type="ChEBI" id="CHEBI:30616"/>
        <dbReference type="ChEBI" id="CHEBI:61977"/>
        <dbReference type="ChEBI" id="CHEBI:456216"/>
        <dbReference type="EC" id="2.7.11.1"/>
    </reaction>
</comment>
<feature type="compositionally biased region" description="Low complexity" evidence="10">
    <location>
        <begin position="334"/>
        <end position="363"/>
    </location>
</feature>
<dbReference type="InterPro" id="IPR011009">
    <property type="entry name" value="Kinase-like_dom_sf"/>
</dbReference>
<reference evidence="12 13" key="1">
    <citation type="submission" date="2010-05" db="EMBL/GenBank/DDBJ databases">
        <title>The Genome Sequence of Thecamonas trahens ATCC 50062.</title>
        <authorList>
            <consortium name="The Broad Institute Genome Sequencing Platform"/>
            <person name="Russ C."/>
            <person name="Cuomo C."/>
            <person name="Shea T."/>
            <person name="Young S.K."/>
            <person name="Zeng Q."/>
            <person name="Koehrsen M."/>
            <person name="Haas B."/>
            <person name="Borodovsky M."/>
            <person name="Guigo R."/>
            <person name="Alvarado L."/>
            <person name="Berlin A."/>
            <person name="Bochicchio J."/>
            <person name="Borenstein D."/>
            <person name="Chapman S."/>
            <person name="Chen Z."/>
            <person name="Freedman E."/>
            <person name="Gellesch M."/>
            <person name="Goldberg J."/>
            <person name="Griggs A."/>
            <person name="Gujja S."/>
            <person name="Heilman E."/>
            <person name="Heiman D."/>
            <person name="Hepburn T."/>
            <person name="Howarth C."/>
            <person name="Jen D."/>
            <person name="Larson L."/>
            <person name="Mehta T."/>
            <person name="Park D."/>
            <person name="Pearson M."/>
            <person name="Roberts A."/>
            <person name="Saif S."/>
            <person name="Shenoy N."/>
            <person name="Sisk P."/>
            <person name="Stolte C."/>
            <person name="Sykes S."/>
            <person name="Thomson T."/>
            <person name="Walk T."/>
            <person name="White J."/>
            <person name="Yandava C."/>
            <person name="Burger G."/>
            <person name="Gray M.W."/>
            <person name="Holland P.W.H."/>
            <person name="King N."/>
            <person name="Lang F.B.F."/>
            <person name="Roger A.J."/>
            <person name="Ruiz-Trillo I."/>
            <person name="Lander E."/>
            <person name="Nusbaum C."/>
        </authorList>
    </citation>
    <scope>NUCLEOTIDE SEQUENCE [LARGE SCALE GENOMIC DNA]</scope>
    <source>
        <strain evidence="12 13">ATCC 50062</strain>
    </source>
</reference>
<keyword evidence="2" id="KW-0723">Serine/threonine-protein kinase</keyword>
<dbReference type="Gene3D" id="1.10.510.10">
    <property type="entry name" value="Transferase(Phosphotransferase) domain 1"/>
    <property type="match status" value="1"/>
</dbReference>
<feature type="compositionally biased region" description="Basic and acidic residues" evidence="10">
    <location>
        <begin position="503"/>
        <end position="513"/>
    </location>
</feature>
<feature type="region of interest" description="Disordered" evidence="10">
    <location>
        <begin position="503"/>
        <end position="537"/>
    </location>
</feature>
<sequence>MVGVGTIARTFADVCIKRPRSFYTYEKITIEWGDVENYEAVRKIGRGKYSEVFLGRNVVNGRKVVIKVLKPVKTKKIKREISILQSLHGGVNIIKLYDVVRDPTTGTPALIFEAVDNTDFKVLYPQLTDLDARYYLYQLLRALHFAHSEGIIHRDVKPQNIMIDHAQRKLRLIDWGLAEYYLPGFCFNVRVASRFFKSIELLVGHQDYGAPIDLWAVGCVMGGLIFLREPLFRGADNQDQLLKIVQVLGTDGLYEYVDKYGLELDAWYVNKLRPTPKRPWSKFVNSDNRHFYSDEAIDLLDSLLYYDPVMRPTAAEAMAHPYFDPVRDAIEAEAAAETAAVSEPASSSSSSAPPPSAAAVSASSPPPAYGWRADPAKHQHELHTPRAVVRPRPNPRLVRLSRPRPEPYAHARTHAQPPEGQPLRTPTPHPASEWAASLAEYTSAKRAPPPPPAPHFAPYAVAQPTSDPVPRRLPRSRNINAHAHADSSFNTITGHYATPAQEARLRAEQDRSRAALQAARAKSQRSSATASGYDLLSNKPLQDPLLRRLGHSPSLEARAHVSALRDPPAARTLHGAGRKARAPSSAAQSRYAFDVLTGRPLRAPPGPITTSSDQDYRPQLKPVPAPPRRPDRSRIHGVARMARGACAPPPAQYNIFSGADFDPPSRFPASGKLSVKAKLALGVVAAQHDEGMQRSLYFWRNAFPIYLHYRFTMWRVADDPENVQDAAFEELHERYAERARDIILALRGFYIKIGQVGATRADMVPPQYMNALSILQDDVPPLSFDTIRDIVERELGAPLDTVFADFEPRPLGAASIGQVHKAVLRDSGKPVVVKVQYPKVEGLFRSDVATIRAFCELAQPAHVPMLDEIEKQFLTEFDYVGEAEHLVEIADNLAASPYARKVIVPRPVLNLCTRAVLVMDYIEGPKLHVGLQAYFEKVAAAKGMTVEQLRSQQVRKSEAAEAKASTARHIAVQAGIYAQSLASNVARGTYNWTLGWIFGAVDYVEPLELLDVDAIMETLVHVHGHEVLVDGAFNGDPHPGNILLTPDGRLGLVDFGQVKHISHHERLLLAQLVVALADEDDAAIVQIMREMGFRTKYSDEDVLRAIGTVFFDRDTPDVTGGLNIQLFFEELDRRDPVTVMPNQYIMAGRLCMLLRGLGYMLNMPLSMAKSWRAIAVDVLHENGIIVNPKYRALAARSADATASANPPSLVAAATSSEAA</sequence>
<evidence type="ECO:0000256" key="8">
    <source>
        <dbReference type="ARBA" id="ARBA00048679"/>
    </source>
</evidence>
<dbReference type="GO" id="GO:0005829">
    <property type="term" value="C:cytosol"/>
    <property type="evidence" value="ECO:0007669"/>
    <property type="project" value="TreeGrafter"/>
</dbReference>
<dbReference type="Pfam" id="PF03109">
    <property type="entry name" value="ABC1"/>
    <property type="match status" value="2"/>
</dbReference>
<evidence type="ECO:0000256" key="9">
    <source>
        <dbReference type="PROSITE-ProRule" id="PRU10141"/>
    </source>
</evidence>
<dbReference type="PROSITE" id="PS00108">
    <property type="entry name" value="PROTEIN_KINASE_ST"/>
    <property type="match status" value="1"/>
</dbReference>
<dbReference type="GO" id="GO:0006357">
    <property type="term" value="P:regulation of transcription by RNA polymerase II"/>
    <property type="evidence" value="ECO:0007669"/>
    <property type="project" value="UniProtKB-ARBA"/>
</dbReference>
<keyword evidence="13" id="KW-1185">Reference proteome</keyword>
<keyword evidence="6 9" id="KW-0067">ATP-binding</keyword>
<proteinExistence type="predicted"/>
<keyword evidence="3" id="KW-0808">Transferase</keyword>
<organism evidence="12 13">
    <name type="scientific">Thecamonas trahens ATCC 50062</name>
    <dbReference type="NCBI Taxonomy" id="461836"/>
    <lineage>
        <taxon>Eukaryota</taxon>
        <taxon>Apusozoa</taxon>
        <taxon>Apusomonadida</taxon>
        <taxon>Apusomonadidae</taxon>
        <taxon>Thecamonas</taxon>
    </lineage>
</organism>
<dbReference type="FunFam" id="1.10.510.10:FF:000459">
    <property type="entry name" value="Casein kinase II subunit alpha"/>
    <property type="match status" value="1"/>
</dbReference>
<dbReference type="InterPro" id="IPR045216">
    <property type="entry name" value="CK2_alpha"/>
</dbReference>
<name>A0A0L0DHC7_THETB</name>
<dbReference type="STRING" id="461836.A0A0L0DHC7"/>
<dbReference type="eggNOG" id="KOG1235">
    <property type="taxonomic scope" value="Eukaryota"/>
</dbReference>
<dbReference type="PANTHER" id="PTHR24054:SF0">
    <property type="entry name" value="CASEIN KINASE II SUBUNIT ALPHA"/>
    <property type="match status" value="1"/>
</dbReference>
<dbReference type="Pfam" id="PF00069">
    <property type="entry name" value="Pkinase"/>
    <property type="match status" value="1"/>
</dbReference>
<dbReference type="EC" id="2.7.11.1" evidence="1"/>
<dbReference type="GO" id="GO:0031981">
    <property type="term" value="C:nuclear lumen"/>
    <property type="evidence" value="ECO:0007669"/>
    <property type="project" value="UniProtKB-ARBA"/>
</dbReference>
<evidence type="ECO:0000256" key="7">
    <source>
        <dbReference type="ARBA" id="ARBA00047899"/>
    </source>
</evidence>
<feature type="region of interest" description="Disordered" evidence="10">
    <location>
        <begin position="596"/>
        <end position="632"/>
    </location>
</feature>
<dbReference type="OrthoDB" id="427480at2759"/>
<dbReference type="GO" id="GO:0004674">
    <property type="term" value="F:protein serine/threonine kinase activity"/>
    <property type="evidence" value="ECO:0007669"/>
    <property type="project" value="UniProtKB-KW"/>
</dbReference>